<evidence type="ECO:0000313" key="2">
    <source>
        <dbReference type="Proteomes" id="UP001378592"/>
    </source>
</evidence>
<comment type="caution">
    <text evidence="1">The sequence shown here is derived from an EMBL/GenBank/DDBJ whole genome shotgun (WGS) entry which is preliminary data.</text>
</comment>
<evidence type="ECO:0000313" key="1">
    <source>
        <dbReference type="EMBL" id="KAK7871051.1"/>
    </source>
</evidence>
<dbReference type="Proteomes" id="UP001378592">
    <property type="component" value="Unassembled WGS sequence"/>
</dbReference>
<dbReference type="AlphaFoldDB" id="A0AAN9ZBT1"/>
<sequence length="118" mass="12626">MEVEVNEGGRTSHAAGALGCSDGASEAFPVSPLFSSVCQYIIPGMVDVAEGEKNFLPSVGMQSVLCWQELRGDGDGHRGLGRRANKNAEFVCVCQCVSHELCVCVILRNGAQNPWIAW</sequence>
<name>A0AAN9ZBT1_9ORTH</name>
<gene>
    <name evidence="1" type="ORF">R5R35_007253</name>
</gene>
<protein>
    <submittedName>
        <fullName evidence="1">Uncharacterized protein</fullName>
    </submittedName>
</protein>
<organism evidence="1 2">
    <name type="scientific">Gryllus longicercus</name>
    <dbReference type="NCBI Taxonomy" id="2509291"/>
    <lineage>
        <taxon>Eukaryota</taxon>
        <taxon>Metazoa</taxon>
        <taxon>Ecdysozoa</taxon>
        <taxon>Arthropoda</taxon>
        <taxon>Hexapoda</taxon>
        <taxon>Insecta</taxon>
        <taxon>Pterygota</taxon>
        <taxon>Neoptera</taxon>
        <taxon>Polyneoptera</taxon>
        <taxon>Orthoptera</taxon>
        <taxon>Ensifera</taxon>
        <taxon>Gryllidea</taxon>
        <taxon>Grylloidea</taxon>
        <taxon>Gryllidae</taxon>
        <taxon>Gryllinae</taxon>
        <taxon>Gryllus</taxon>
    </lineage>
</organism>
<reference evidence="1 2" key="1">
    <citation type="submission" date="2024-03" db="EMBL/GenBank/DDBJ databases">
        <title>The genome assembly and annotation of the cricket Gryllus longicercus Weissman &amp; Gray.</title>
        <authorList>
            <person name="Szrajer S."/>
            <person name="Gray D."/>
            <person name="Ylla G."/>
        </authorList>
    </citation>
    <scope>NUCLEOTIDE SEQUENCE [LARGE SCALE GENOMIC DNA]</scope>
    <source>
        <strain evidence="1">DAG 2021-001</strain>
        <tissue evidence="1">Whole body minus gut</tissue>
    </source>
</reference>
<keyword evidence="2" id="KW-1185">Reference proteome</keyword>
<accession>A0AAN9ZBT1</accession>
<dbReference type="EMBL" id="JAZDUA010000046">
    <property type="protein sequence ID" value="KAK7871051.1"/>
    <property type="molecule type" value="Genomic_DNA"/>
</dbReference>
<proteinExistence type="predicted"/>